<dbReference type="OrthoDB" id="9809956at2"/>
<dbReference type="NCBIfam" id="TIGR00576">
    <property type="entry name" value="dut"/>
    <property type="match status" value="1"/>
</dbReference>
<dbReference type="RefSeq" id="WP_034457705.1">
    <property type="nucleotide sequence ID" value="NZ_CADEAH010000002.1"/>
</dbReference>
<evidence type="ECO:0000256" key="6">
    <source>
        <dbReference type="SAM" id="MobiDB-lite"/>
    </source>
</evidence>
<dbReference type="UniPathway" id="UPA00610">
    <property type="reaction ID" value="UER00666"/>
</dbReference>
<feature type="domain" description="dUTPase-like" evidence="7">
    <location>
        <begin position="43"/>
        <end position="181"/>
    </location>
</feature>
<dbReference type="Proteomes" id="UP000027015">
    <property type="component" value="Unassembled WGS sequence"/>
</dbReference>
<proteinExistence type="inferred from homology"/>
<comment type="pathway">
    <text evidence="5">Pyrimidine metabolism; dUMP biosynthesis; dUMP from dCTP (dUTP route): step 2/2.</text>
</comment>
<dbReference type="InterPro" id="IPR029054">
    <property type="entry name" value="dUTPase-like"/>
</dbReference>
<reference evidence="8 9" key="1">
    <citation type="submission" date="2012-04" db="EMBL/GenBank/DDBJ databases">
        <title>The Genome Sequence of Bartonella koehlerae C-29.</title>
        <authorList>
            <consortium name="The Broad Institute Genome Sequencing Platform"/>
            <consortium name="The Broad Institute Genome Sequencing Center for Infectious Disease"/>
            <person name="Feldgarden M."/>
            <person name="Kirby J."/>
            <person name="Kosoy M."/>
            <person name="Birtles R."/>
            <person name="Probert W.S."/>
            <person name="Chiaraviglio L."/>
            <person name="Walker B."/>
            <person name="Young S.K."/>
            <person name="Zeng Q."/>
            <person name="Gargeya S."/>
            <person name="Fitzgerald M."/>
            <person name="Haas B."/>
            <person name="Abouelleil A."/>
            <person name="Alvarado L."/>
            <person name="Arachchi H.M."/>
            <person name="Berlin A.M."/>
            <person name="Chapman S.B."/>
            <person name="Goldberg J."/>
            <person name="Griggs A."/>
            <person name="Gujja S."/>
            <person name="Hansen M."/>
            <person name="Howarth C."/>
            <person name="Imamovic A."/>
            <person name="Larimer J."/>
            <person name="McCowen C."/>
            <person name="Montmayeur A."/>
            <person name="Murphy C."/>
            <person name="Neiman D."/>
            <person name="Pearson M."/>
            <person name="Priest M."/>
            <person name="Roberts A."/>
            <person name="Saif S."/>
            <person name="Shea T."/>
            <person name="Sisk P."/>
            <person name="Sykes S."/>
            <person name="Wortman J."/>
            <person name="Nusbaum C."/>
            <person name="Birren B."/>
        </authorList>
    </citation>
    <scope>NUCLEOTIDE SEQUENCE [LARGE SCALE GENOMIC DNA]</scope>
    <source>
        <strain evidence="8 9">C-29</strain>
    </source>
</reference>
<evidence type="ECO:0000313" key="8">
    <source>
        <dbReference type="EMBL" id="KEC56580.1"/>
    </source>
</evidence>
<protein>
    <recommendedName>
        <fullName evidence="5">Deoxyuridine 5'-triphosphate nucleotidohydrolase</fullName>
        <shortName evidence="5">dUTPase</shortName>
        <ecNumber evidence="5">3.6.1.23</ecNumber>
    </recommendedName>
    <alternativeName>
        <fullName evidence="5">dUTP pyrophosphatase</fullName>
    </alternativeName>
</protein>
<comment type="cofactor">
    <cofactor evidence="5">
        <name>Mg(2+)</name>
        <dbReference type="ChEBI" id="CHEBI:18420"/>
    </cofactor>
</comment>
<sequence length="183" mass="19568">MPHSQTDAHQNSQENLSFSLIYSSPPQPVTLSIQRLEHGQGLELPHYATAGSAGLDLRAALGEEETVILAPGQRTLIPTGLIFHLSPGFEAQIRPRSGLALKHGITCLNTPGTIDSDYRGEVKVLLINCGQENFAIKRGMRIAQMVIAPVLQVNVCAFEPEQNESISSTGSRGIGGFGSTGHD</sequence>
<dbReference type="GO" id="GO:0004170">
    <property type="term" value="F:dUTP diphosphatase activity"/>
    <property type="evidence" value="ECO:0007669"/>
    <property type="project" value="UniProtKB-UniRule"/>
</dbReference>
<dbReference type="GO" id="GO:0000287">
    <property type="term" value="F:magnesium ion binding"/>
    <property type="evidence" value="ECO:0007669"/>
    <property type="project" value="UniProtKB-UniRule"/>
</dbReference>
<dbReference type="eggNOG" id="COG0756">
    <property type="taxonomic scope" value="Bacteria"/>
</dbReference>
<evidence type="ECO:0000256" key="4">
    <source>
        <dbReference type="ARBA" id="ARBA00047686"/>
    </source>
</evidence>
<comment type="catalytic activity">
    <reaction evidence="4 5">
        <text>dUTP + H2O = dUMP + diphosphate + H(+)</text>
        <dbReference type="Rhea" id="RHEA:10248"/>
        <dbReference type="ChEBI" id="CHEBI:15377"/>
        <dbReference type="ChEBI" id="CHEBI:15378"/>
        <dbReference type="ChEBI" id="CHEBI:33019"/>
        <dbReference type="ChEBI" id="CHEBI:61555"/>
        <dbReference type="ChEBI" id="CHEBI:246422"/>
        <dbReference type="EC" id="3.6.1.23"/>
    </reaction>
</comment>
<evidence type="ECO:0000256" key="3">
    <source>
        <dbReference type="ARBA" id="ARBA00023080"/>
    </source>
</evidence>
<comment type="similarity">
    <text evidence="1 5">Belongs to the dUTPase family.</text>
</comment>
<evidence type="ECO:0000313" key="9">
    <source>
        <dbReference type="Proteomes" id="UP000027015"/>
    </source>
</evidence>
<evidence type="ECO:0000256" key="1">
    <source>
        <dbReference type="ARBA" id="ARBA00006581"/>
    </source>
</evidence>
<feature type="binding site" evidence="5">
    <location>
        <position position="109"/>
    </location>
    <ligand>
        <name>substrate</name>
    </ligand>
</feature>
<dbReference type="GO" id="GO:0006226">
    <property type="term" value="P:dUMP biosynthetic process"/>
    <property type="evidence" value="ECO:0007669"/>
    <property type="project" value="UniProtKB-UniRule"/>
</dbReference>
<dbReference type="AlphaFoldDB" id="A0A067W997"/>
<feature type="binding site" evidence="5">
    <location>
        <begin position="113"/>
        <end position="115"/>
    </location>
    <ligand>
        <name>substrate</name>
    </ligand>
</feature>
<evidence type="ECO:0000256" key="2">
    <source>
        <dbReference type="ARBA" id="ARBA00022801"/>
    </source>
</evidence>
<keyword evidence="2 5" id="KW-0378">Hydrolase</keyword>
<keyword evidence="5" id="KW-0479">Metal-binding</keyword>
<dbReference type="PANTHER" id="PTHR11241">
    <property type="entry name" value="DEOXYURIDINE 5'-TRIPHOSPHATE NUCLEOTIDOHYDROLASE"/>
    <property type="match status" value="1"/>
</dbReference>
<dbReference type="HAMAP" id="MF_00116">
    <property type="entry name" value="dUTPase_bact"/>
    <property type="match status" value="1"/>
</dbReference>
<dbReference type="NCBIfam" id="NF001862">
    <property type="entry name" value="PRK00601.1"/>
    <property type="match status" value="1"/>
</dbReference>
<dbReference type="Pfam" id="PF00692">
    <property type="entry name" value="dUTPase"/>
    <property type="match status" value="1"/>
</dbReference>
<organism evidence="8 9">
    <name type="scientific">Bartonella koehlerae C-29</name>
    <dbReference type="NCBI Taxonomy" id="1134510"/>
    <lineage>
        <taxon>Bacteria</taxon>
        <taxon>Pseudomonadati</taxon>
        <taxon>Pseudomonadota</taxon>
        <taxon>Alphaproteobacteria</taxon>
        <taxon>Hyphomicrobiales</taxon>
        <taxon>Bartonellaceae</taxon>
        <taxon>Bartonella</taxon>
    </lineage>
</organism>
<dbReference type="PATRIC" id="fig|1134510.3.peg.111"/>
<keyword evidence="9" id="KW-1185">Reference proteome</keyword>
<name>A0A067W997_9HYPH</name>
<dbReference type="GO" id="GO:0046081">
    <property type="term" value="P:dUTP catabolic process"/>
    <property type="evidence" value="ECO:0007669"/>
    <property type="project" value="InterPro"/>
</dbReference>
<feature type="region of interest" description="Disordered" evidence="6">
    <location>
        <begin position="164"/>
        <end position="183"/>
    </location>
</feature>
<comment type="caution">
    <text evidence="8">The sequence shown here is derived from an EMBL/GenBank/DDBJ whole genome shotgun (WGS) entry which is preliminary data.</text>
</comment>
<comment type="function">
    <text evidence="5">This enzyme is involved in nucleotide metabolism: it produces dUMP, the immediate precursor of thymidine nucleotides and it decreases the intracellular concentration of dUTP so that uracil cannot be incorporated into DNA.</text>
</comment>
<dbReference type="InterPro" id="IPR036157">
    <property type="entry name" value="dUTPase-like_sf"/>
</dbReference>
<feature type="compositionally biased region" description="Gly residues" evidence="6">
    <location>
        <begin position="172"/>
        <end position="183"/>
    </location>
</feature>
<keyword evidence="3 5" id="KW-0546">Nucleotide metabolism</keyword>
<keyword evidence="5" id="KW-0460">Magnesium</keyword>
<dbReference type="Gene3D" id="2.70.40.10">
    <property type="match status" value="1"/>
</dbReference>
<dbReference type="CDD" id="cd07557">
    <property type="entry name" value="trimeric_dUTPase"/>
    <property type="match status" value="1"/>
</dbReference>
<dbReference type="PANTHER" id="PTHR11241:SF0">
    <property type="entry name" value="DEOXYURIDINE 5'-TRIPHOSPHATE NUCLEOTIDOHYDROLASE"/>
    <property type="match status" value="1"/>
</dbReference>
<dbReference type="HOGENOM" id="CLU_068508_1_0_5"/>
<accession>A0A067W997</accession>
<feature type="binding site" evidence="5">
    <location>
        <begin position="96"/>
        <end position="98"/>
    </location>
    <ligand>
        <name>substrate</name>
    </ligand>
</feature>
<evidence type="ECO:0000256" key="5">
    <source>
        <dbReference type="HAMAP-Rule" id="MF_00116"/>
    </source>
</evidence>
<dbReference type="EMBL" id="AHPL01000001">
    <property type="protein sequence ID" value="KEC56580.1"/>
    <property type="molecule type" value="Genomic_DNA"/>
</dbReference>
<dbReference type="STRING" id="1134510.O9A_00074"/>
<dbReference type="EC" id="3.6.1.23" evidence="5"/>
<dbReference type="InterPro" id="IPR033704">
    <property type="entry name" value="dUTPase_trimeric"/>
</dbReference>
<dbReference type="InterPro" id="IPR008181">
    <property type="entry name" value="dUTPase"/>
</dbReference>
<comment type="caution">
    <text evidence="5">Lacks conserved residue(s) required for the propagation of feature annotation.</text>
</comment>
<evidence type="ECO:0000259" key="7">
    <source>
        <dbReference type="Pfam" id="PF00692"/>
    </source>
</evidence>
<dbReference type="SUPFAM" id="SSF51283">
    <property type="entry name" value="dUTPase-like"/>
    <property type="match status" value="1"/>
</dbReference>
<gene>
    <name evidence="5" type="primary">dut</name>
    <name evidence="8" type="ORF">O9A_00074</name>
</gene>